<keyword evidence="8 14" id="KW-1133">Transmembrane helix</keyword>
<feature type="region of interest" description="Disordered" evidence="13">
    <location>
        <begin position="140"/>
        <end position="174"/>
    </location>
</feature>
<dbReference type="PROSITE" id="PS51980">
    <property type="entry name" value="OCEL"/>
    <property type="match status" value="1"/>
</dbReference>
<dbReference type="GO" id="GO:0016324">
    <property type="term" value="C:apical plasma membrane"/>
    <property type="evidence" value="ECO:0007669"/>
    <property type="project" value="TreeGrafter"/>
</dbReference>
<dbReference type="InterPro" id="IPR010844">
    <property type="entry name" value="Occludin_ELL"/>
</dbReference>
<evidence type="ECO:0000256" key="7">
    <source>
        <dbReference type="ARBA" id="ARBA00022949"/>
    </source>
</evidence>
<keyword evidence="18" id="KW-1185">Reference proteome</keyword>
<feature type="compositionally biased region" description="Low complexity" evidence="13">
    <location>
        <begin position="61"/>
        <end position="70"/>
    </location>
</feature>
<feature type="domain" description="OCEL" evidence="16">
    <location>
        <begin position="448"/>
        <end position="559"/>
    </location>
</feature>
<dbReference type="Gene3D" id="6.10.140.340">
    <property type="match status" value="1"/>
</dbReference>
<evidence type="ECO:0000259" key="16">
    <source>
        <dbReference type="PROSITE" id="PS51980"/>
    </source>
</evidence>
<evidence type="ECO:0000256" key="9">
    <source>
        <dbReference type="ARBA" id="ARBA00023054"/>
    </source>
</evidence>
<feature type="transmembrane region" description="Helical" evidence="14">
    <location>
        <begin position="357"/>
        <end position="377"/>
    </location>
</feature>
<keyword evidence="5" id="KW-1003">Cell membrane</keyword>
<comment type="caution">
    <text evidence="17">The sequence shown here is derived from an EMBL/GenBank/DDBJ whole genome shotgun (WGS) entry which is preliminary data.</text>
</comment>
<dbReference type="SUPFAM" id="SSF144292">
    <property type="entry name" value="occludin/ELL-like"/>
    <property type="match status" value="1"/>
</dbReference>
<dbReference type="GO" id="GO:0031410">
    <property type="term" value="C:cytoplasmic vesicle"/>
    <property type="evidence" value="ECO:0007669"/>
    <property type="project" value="TreeGrafter"/>
</dbReference>
<dbReference type="InterPro" id="IPR031176">
    <property type="entry name" value="ELL/occludin"/>
</dbReference>
<keyword evidence="10 11" id="KW-0472">Membrane</keyword>
<evidence type="ECO:0000256" key="13">
    <source>
        <dbReference type="SAM" id="MobiDB-lite"/>
    </source>
</evidence>
<dbReference type="GO" id="GO:0005923">
    <property type="term" value="C:bicellular tight junction"/>
    <property type="evidence" value="ECO:0007669"/>
    <property type="project" value="UniProtKB-SubCell"/>
</dbReference>
<accession>A0A9D3TJV0</accession>
<evidence type="ECO:0000313" key="17">
    <source>
        <dbReference type="EMBL" id="KAG7487909.1"/>
    </source>
</evidence>
<feature type="region of interest" description="Disordered" evidence="13">
    <location>
        <begin position="1"/>
        <end position="89"/>
    </location>
</feature>
<reference evidence="17" key="1">
    <citation type="submission" date="2021-01" db="EMBL/GenBank/DDBJ databases">
        <authorList>
            <person name="Zahm M."/>
            <person name="Roques C."/>
            <person name="Cabau C."/>
            <person name="Klopp C."/>
            <person name="Donnadieu C."/>
            <person name="Jouanno E."/>
            <person name="Lampietro C."/>
            <person name="Louis A."/>
            <person name="Herpin A."/>
            <person name="Echchiki A."/>
            <person name="Berthelot C."/>
            <person name="Parey E."/>
            <person name="Roest-Crollius H."/>
            <person name="Braasch I."/>
            <person name="Postlethwait J."/>
            <person name="Bobe J."/>
            <person name="Montfort J."/>
            <person name="Bouchez O."/>
            <person name="Begum T."/>
            <person name="Mejri S."/>
            <person name="Adams A."/>
            <person name="Chen W.-J."/>
            <person name="Guiguen Y."/>
        </authorList>
    </citation>
    <scope>NUCLEOTIDE SEQUENCE</scope>
    <source>
        <strain evidence="17">YG-15Mar2019-1</strain>
        <tissue evidence="17">Brain</tissue>
    </source>
</reference>
<sequence length="575" mass="66364">MTSVDARYSSRSSSENRRKRKPLLDLSEDLDETVPHRKIPPITLSEHIFPGIPDHEDSNRSSESSPLSTSPLVGRAESQRKAKLRDKMKKKLLPQSWSGLFRKWRRGDVATQHNLTERTILPNGTRVSPPVSPQLQQRYWDQKDSLRSSKSSQKPLLTDSPTSYSQAEGQDPLEGSELTSIHPAQYYAEKLQVYQQKYSYMKSWPGLLRLLAGIQLLFGGMVFACVCAYIQKDSEWYNLYGFQGPSYIYGGYGTSGYYYNGPMTPFVLAVAGLAWLVTVILLVLGLTMYYRTILLDSHWWPLTESVINVAVFLLYMAAGIVYVNDLNRGGLCYLTIGFNPLISTLCRVEGGQMAGTAFIFINMLMYLISFLVCLKMWRHEAARQAKEVLEKELHPPNAMVQSKSKRIIFEDEMDHSIRTSKRIHFSEDPGTLNRAIPTGYVPKPQVIADYIMKYPEIHSVEDREQYKAVFNDQYQEYKELHCDITATLKKFSKLDAMMGKLLSEINSHEEQRRIQQIMRKYNEKKNDPAFLEKRERCEYLKAKLKHIKSRIQDFDQDFYVKPEERKGQHLRKQPT</sequence>
<evidence type="ECO:0000256" key="12">
    <source>
        <dbReference type="PROSITE-ProRule" id="PRU01324"/>
    </source>
</evidence>
<keyword evidence="7" id="KW-0965">Cell junction</keyword>
<evidence type="ECO:0000256" key="11">
    <source>
        <dbReference type="PROSITE-ProRule" id="PRU00581"/>
    </source>
</evidence>
<dbReference type="OrthoDB" id="6284217at2759"/>
<dbReference type="GO" id="GO:0070830">
    <property type="term" value="P:bicellular tight junction assembly"/>
    <property type="evidence" value="ECO:0007669"/>
    <property type="project" value="TreeGrafter"/>
</dbReference>
<evidence type="ECO:0000256" key="1">
    <source>
        <dbReference type="ARBA" id="ARBA00004435"/>
    </source>
</evidence>
<dbReference type="PANTHER" id="PTHR23288:SF37">
    <property type="entry name" value="OCCLUDIN_ELL DOMAIN-CONTAINING PROTEIN 1"/>
    <property type="match status" value="1"/>
</dbReference>
<name>A0A9D3TJV0_MEGAT</name>
<feature type="transmembrane region" description="Helical" evidence="14">
    <location>
        <begin position="302"/>
        <end position="323"/>
    </location>
</feature>
<dbReference type="Proteomes" id="UP001046870">
    <property type="component" value="Chromosome 2"/>
</dbReference>
<dbReference type="PANTHER" id="PTHR23288">
    <property type="entry name" value="OCCLUDIN AND RNA POLYMERASE II ELONGATION FACTOR ELL"/>
    <property type="match status" value="1"/>
</dbReference>
<dbReference type="Pfam" id="PF01284">
    <property type="entry name" value="MARVEL"/>
    <property type="match status" value="1"/>
</dbReference>
<evidence type="ECO:0000256" key="8">
    <source>
        <dbReference type="ARBA" id="ARBA00022989"/>
    </source>
</evidence>
<comment type="subcellular location">
    <subcellularLocation>
        <location evidence="1">Cell junction</location>
        <location evidence="1">Tight junction</location>
    </subcellularLocation>
    <subcellularLocation>
        <location evidence="2">Cell membrane</location>
        <topology evidence="2">Multi-pass membrane protein</topology>
    </subcellularLocation>
</comment>
<comment type="similarity">
    <text evidence="3 12">Belongs to the ELL/occludin family.</text>
</comment>
<keyword evidence="4" id="KW-0796">Tight junction</keyword>
<evidence type="ECO:0000256" key="10">
    <source>
        <dbReference type="ARBA" id="ARBA00023136"/>
    </source>
</evidence>
<organism evidence="17 18">
    <name type="scientific">Megalops atlanticus</name>
    <name type="common">Tarpon</name>
    <name type="synonym">Clupea gigantea</name>
    <dbReference type="NCBI Taxonomy" id="7932"/>
    <lineage>
        <taxon>Eukaryota</taxon>
        <taxon>Metazoa</taxon>
        <taxon>Chordata</taxon>
        <taxon>Craniata</taxon>
        <taxon>Vertebrata</taxon>
        <taxon>Euteleostomi</taxon>
        <taxon>Actinopterygii</taxon>
        <taxon>Neopterygii</taxon>
        <taxon>Teleostei</taxon>
        <taxon>Elopiformes</taxon>
        <taxon>Megalopidae</taxon>
        <taxon>Megalops</taxon>
    </lineage>
</organism>
<dbReference type="InterPro" id="IPR008253">
    <property type="entry name" value="Marvel"/>
</dbReference>
<proteinExistence type="inferred from homology"/>
<protein>
    <submittedName>
        <fullName evidence="17">Uncharacterized protein</fullName>
    </submittedName>
</protein>
<evidence type="ECO:0000256" key="2">
    <source>
        <dbReference type="ARBA" id="ARBA00004651"/>
    </source>
</evidence>
<dbReference type="Pfam" id="PF07303">
    <property type="entry name" value="Occludin_ELL"/>
    <property type="match status" value="1"/>
</dbReference>
<keyword evidence="6 11" id="KW-0812">Transmembrane</keyword>
<evidence type="ECO:0000256" key="5">
    <source>
        <dbReference type="ARBA" id="ARBA00022475"/>
    </source>
</evidence>
<evidence type="ECO:0000256" key="3">
    <source>
        <dbReference type="ARBA" id="ARBA00009171"/>
    </source>
</evidence>
<evidence type="ECO:0000256" key="4">
    <source>
        <dbReference type="ARBA" id="ARBA00022427"/>
    </source>
</evidence>
<dbReference type="AlphaFoldDB" id="A0A9D3TJV0"/>
<gene>
    <name evidence="17" type="ORF">MATL_G00028520</name>
</gene>
<feature type="transmembrane region" description="Helical" evidence="14">
    <location>
        <begin position="207"/>
        <end position="231"/>
    </location>
</feature>
<dbReference type="EMBL" id="JAFDVH010000002">
    <property type="protein sequence ID" value="KAG7487909.1"/>
    <property type="molecule type" value="Genomic_DNA"/>
</dbReference>
<feature type="transmembrane region" description="Helical" evidence="14">
    <location>
        <begin position="266"/>
        <end position="290"/>
    </location>
</feature>
<feature type="domain" description="MARVEL" evidence="15">
    <location>
        <begin position="203"/>
        <end position="378"/>
    </location>
</feature>
<dbReference type="PROSITE" id="PS51225">
    <property type="entry name" value="MARVEL"/>
    <property type="match status" value="1"/>
</dbReference>
<evidence type="ECO:0000259" key="15">
    <source>
        <dbReference type="PROSITE" id="PS51225"/>
    </source>
</evidence>
<evidence type="ECO:0000256" key="6">
    <source>
        <dbReference type="ARBA" id="ARBA00022692"/>
    </source>
</evidence>
<evidence type="ECO:0000313" key="18">
    <source>
        <dbReference type="Proteomes" id="UP001046870"/>
    </source>
</evidence>
<evidence type="ECO:0000256" key="14">
    <source>
        <dbReference type="SAM" id="Phobius"/>
    </source>
</evidence>
<feature type="compositionally biased region" description="Polar residues" evidence="13">
    <location>
        <begin position="148"/>
        <end position="168"/>
    </location>
</feature>
<keyword evidence="9" id="KW-0175">Coiled coil</keyword>